<dbReference type="AlphaFoldDB" id="A0AAD6NDI3"/>
<organism evidence="1 2">
    <name type="scientific">Penicillium canescens</name>
    <dbReference type="NCBI Taxonomy" id="5083"/>
    <lineage>
        <taxon>Eukaryota</taxon>
        <taxon>Fungi</taxon>
        <taxon>Dikarya</taxon>
        <taxon>Ascomycota</taxon>
        <taxon>Pezizomycotina</taxon>
        <taxon>Eurotiomycetes</taxon>
        <taxon>Eurotiomycetidae</taxon>
        <taxon>Eurotiales</taxon>
        <taxon>Aspergillaceae</taxon>
        <taxon>Penicillium</taxon>
    </lineage>
</organism>
<name>A0AAD6NDI3_PENCN</name>
<keyword evidence="2" id="KW-1185">Reference proteome</keyword>
<reference evidence="1" key="1">
    <citation type="journal article" date="2023" name="IMA Fungus">
        <title>Comparative genomic study of the Penicillium genus elucidates a diverse pangenome and 15 lateral gene transfer events.</title>
        <authorList>
            <person name="Petersen C."/>
            <person name="Sorensen T."/>
            <person name="Nielsen M.R."/>
            <person name="Sondergaard T.E."/>
            <person name="Sorensen J.L."/>
            <person name="Fitzpatrick D.A."/>
            <person name="Frisvad J.C."/>
            <person name="Nielsen K.L."/>
        </authorList>
    </citation>
    <scope>NUCLEOTIDE SEQUENCE</scope>
    <source>
        <strain evidence="1">IBT 15450</strain>
    </source>
</reference>
<proteinExistence type="predicted"/>
<dbReference type="EMBL" id="JAQJZL010000002">
    <property type="protein sequence ID" value="KAJ6052706.1"/>
    <property type="molecule type" value="Genomic_DNA"/>
</dbReference>
<protein>
    <submittedName>
        <fullName evidence="1">Uncharacterized protein</fullName>
    </submittedName>
</protein>
<sequence>MPTKLTKATGAELTYLTHHSAFQECLHRELKTIRERKVTTPERRKVAIEVIANLIDDVPTLLKNGLDMHKKMPQCLTVTEKPEGCFAISKSIFEKKLKSLVDILIAISHDLRTDQDGNGGMHNHYKALKRTKELV</sequence>
<evidence type="ECO:0000313" key="1">
    <source>
        <dbReference type="EMBL" id="KAJ6052706.1"/>
    </source>
</evidence>
<reference evidence="1" key="2">
    <citation type="submission" date="2023-01" db="EMBL/GenBank/DDBJ databases">
        <authorList>
            <person name="Petersen C."/>
        </authorList>
    </citation>
    <scope>NUCLEOTIDE SEQUENCE</scope>
    <source>
        <strain evidence="1">IBT 15450</strain>
    </source>
</reference>
<evidence type="ECO:0000313" key="2">
    <source>
        <dbReference type="Proteomes" id="UP001219568"/>
    </source>
</evidence>
<comment type="caution">
    <text evidence="1">The sequence shown here is derived from an EMBL/GenBank/DDBJ whole genome shotgun (WGS) entry which is preliminary data.</text>
</comment>
<accession>A0AAD6NDI3</accession>
<dbReference type="Proteomes" id="UP001219568">
    <property type="component" value="Unassembled WGS sequence"/>
</dbReference>
<gene>
    <name evidence="1" type="ORF">N7460_003240</name>
</gene>